<dbReference type="PANTHER" id="PTHR43861:SF1">
    <property type="entry name" value="TRANS-ACONITATE 2-METHYLTRANSFERASE"/>
    <property type="match status" value="1"/>
</dbReference>
<dbReference type="Gene3D" id="3.40.50.150">
    <property type="entry name" value="Vaccinia Virus protein VP39"/>
    <property type="match status" value="1"/>
</dbReference>
<dbReference type="InterPro" id="IPR029063">
    <property type="entry name" value="SAM-dependent_MTases_sf"/>
</dbReference>
<dbReference type="PANTHER" id="PTHR43861">
    <property type="entry name" value="TRANS-ACONITATE 2-METHYLTRANSFERASE-RELATED"/>
    <property type="match status" value="1"/>
</dbReference>
<dbReference type="Pfam" id="PF13489">
    <property type="entry name" value="Methyltransf_23"/>
    <property type="match status" value="1"/>
</dbReference>
<comment type="caution">
    <text evidence="1">The sequence shown here is derived from an EMBL/GenBank/DDBJ whole genome shotgun (WGS) entry which is preliminary data.</text>
</comment>
<dbReference type="CDD" id="cd02440">
    <property type="entry name" value="AdoMet_MTases"/>
    <property type="match status" value="1"/>
</dbReference>
<evidence type="ECO:0000313" key="1">
    <source>
        <dbReference type="EMBL" id="MFC3156849.1"/>
    </source>
</evidence>
<dbReference type="GO" id="GO:0032259">
    <property type="term" value="P:methylation"/>
    <property type="evidence" value="ECO:0007669"/>
    <property type="project" value="UniProtKB-KW"/>
</dbReference>
<dbReference type="SUPFAM" id="SSF53335">
    <property type="entry name" value="S-adenosyl-L-methionine-dependent methyltransferases"/>
    <property type="match status" value="1"/>
</dbReference>
<dbReference type="RefSeq" id="WP_382418283.1">
    <property type="nucleotide sequence ID" value="NZ_AP031500.1"/>
</dbReference>
<keyword evidence="1" id="KW-0489">Methyltransferase</keyword>
<dbReference type="EC" id="2.1.1.222" evidence="1"/>
<organism evidence="1 2">
    <name type="scientific">Gilvimarinus japonicus</name>
    <dbReference type="NCBI Taxonomy" id="1796469"/>
    <lineage>
        <taxon>Bacteria</taxon>
        <taxon>Pseudomonadati</taxon>
        <taxon>Pseudomonadota</taxon>
        <taxon>Gammaproteobacteria</taxon>
        <taxon>Cellvibrionales</taxon>
        <taxon>Cellvibrionaceae</taxon>
        <taxon>Gilvimarinus</taxon>
    </lineage>
</organism>
<dbReference type="GO" id="GO:0061542">
    <property type="term" value="F:3-demethylubiquinol 3-O-methyltransferase activity"/>
    <property type="evidence" value="ECO:0007669"/>
    <property type="project" value="UniProtKB-EC"/>
</dbReference>
<dbReference type="Proteomes" id="UP001595548">
    <property type="component" value="Unassembled WGS sequence"/>
</dbReference>
<gene>
    <name evidence="1" type="ORF">ACFOEB_16685</name>
</gene>
<reference evidence="2" key="1">
    <citation type="journal article" date="2019" name="Int. J. Syst. Evol. Microbiol.">
        <title>The Global Catalogue of Microorganisms (GCM) 10K type strain sequencing project: providing services to taxonomists for standard genome sequencing and annotation.</title>
        <authorList>
            <consortium name="The Broad Institute Genomics Platform"/>
            <consortium name="The Broad Institute Genome Sequencing Center for Infectious Disease"/>
            <person name="Wu L."/>
            <person name="Ma J."/>
        </authorList>
    </citation>
    <scope>NUCLEOTIDE SEQUENCE [LARGE SCALE GENOMIC DNA]</scope>
    <source>
        <strain evidence="2">KCTC 52141</strain>
    </source>
</reference>
<proteinExistence type="predicted"/>
<dbReference type="GO" id="GO:0102208">
    <property type="term" value="F:2-polyprenyl-6-hydroxyphenol methylase activity"/>
    <property type="evidence" value="ECO:0007669"/>
    <property type="project" value="UniProtKB-EC"/>
</dbReference>
<dbReference type="EC" id="2.1.1.64" evidence="1"/>
<dbReference type="EMBL" id="JBHRTL010000031">
    <property type="protein sequence ID" value="MFC3156849.1"/>
    <property type="molecule type" value="Genomic_DNA"/>
</dbReference>
<name>A0ABV7HW10_9GAMM</name>
<accession>A0ABV7HW10</accession>
<evidence type="ECO:0000313" key="2">
    <source>
        <dbReference type="Proteomes" id="UP001595548"/>
    </source>
</evidence>
<keyword evidence="2" id="KW-1185">Reference proteome</keyword>
<sequence>MATQCRQLDPRRAVREGAIASRQQVTNQAIIDAIQHYQPSSVIDIGCGEGWLARQLSRKGMEVTGIDATQALIDAAQKSGGGHFITLEYAQLKRLTLGGTPPKYDMAVCNFSLLGESSTEAVLAQLPALINHGGYLLIQTLHPSECNRAHPYQDGWQQSTWDGFDNTFSNPAPWYFRTLSSWLALLRRYNFQIQEVREPLSPTNSRAISVIFIATPP</sequence>
<keyword evidence="1" id="KW-0808">Transferase</keyword>
<protein>
    <submittedName>
        <fullName evidence="1">Class I SAM-dependent methyltransferase</fullName>
        <ecNumber evidence="1">2.1.1.222</ecNumber>
        <ecNumber evidence="1">2.1.1.64</ecNumber>
    </submittedName>
</protein>